<proteinExistence type="predicted"/>
<gene>
    <name evidence="1" type="ORF">AC230_07800</name>
</gene>
<dbReference type="OrthoDB" id="5996503at2"/>
<keyword evidence="2" id="KW-1185">Reference proteome</keyword>
<accession>A0A0K9XJ11</accession>
<dbReference type="RefSeq" id="WP_157868536.1">
    <property type="nucleotide sequence ID" value="NZ_LFXA01000004.1"/>
</dbReference>
<dbReference type="Proteomes" id="UP000037288">
    <property type="component" value="Unassembled WGS sequence"/>
</dbReference>
<comment type="caution">
    <text evidence="1">The sequence shown here is derived from an EMBL/GenBank/DDBJ whole genome shotgun (WGS) entry which is preliminary data.</text>
</comment>
<evidence type="ECO:0000313" key="2">
    <source>
        <dbReference type="Proteomes" id="UP000037288"/>
    </source>
</evidence>
<dbReference type="PATRIC" id="fig|1678637.3.peg.1691"/>
<reference evidence="2" key="1">
    <citation type="submission" date="2015-07" db="EMBL/GenBank/DDBJ databases">
        <title>Draft genome sequence of Streptomyces sp. CMAA 1322, a bacterium isolated from Caatinga biome, from dry forest semiarid of Brazil.</title>
        <authorList>
            <person name="Santos S.N."/>
            <person name="Gacesa R."/>
            <person name="Taketani R.G."/>
            <person name="Long P.F."/>
            <person name="Melo I.S."/>
        </authorList>
    </citation>
    <scope>NUCLEOTIDE SEQUENCE [LARGE SCALE GENOMIC DNA]</scope>
    <source>
        <strain evidence="2">CMAA 1322</strain>
    </source>
</reference>
<name>A0A0K9XJ11_9ACTN</name>
<evidence type="ECO:0000313" key="1">
    <source>
        <dbReference type="EMBL" id="KNB53056.1"/>
    </source>
</evidence>
<sequence>MWAEGRGGLVGFDGSFLTLIHDGLLPGGTPGRSEKRIPVLQLGAIRWRPAGRRIGLGCIQFVPAGAGERRPLFGRHARNAAGGGNALLFTHRQQPAFEALRKAVEAVLAQRHLAATGTSRPPGPLDAVAGVESLARLLDEGKLTRDEFDVLKSRLLSRLYADLAAGPDRSA</sequence>
<protein>
    <recommendedName>
        <fullName evidence="3">SHOCT domain-containing protein</fullName>
    </recommendedName>
</protein>
<evidence type="ECO:0008006" key="3">
    <source>
        <dbReference type="Google" id="ProtNLM"/>
    </source>
</evidence>
<dbReference type="AlphaFoldDB" id="A0A0K9XJ11"/>
<dbReference type="EMBL" id="LFXA01000004">
    <property type="protein sequence ID" value="KNB53056.1"/>
    <property type="molecule type" value="Genomic_DNA"/>
</dbReference>
<organism evidence="1 2">
    <name type="scientific">Streptomyces caatingaensis</name>
    <dbReference type="NCBI Taxonomy" id="1678637"/>
    <lineage>
        <taxon>Bacteria</taxon>
        <taxon>Bacillati</taxon>
        <taxon>Actinomycetota</taxon>
        <taxon>Actinomycetes</taxon>
        <taxon>Kitasatosporales</taxon>
        <taxon>Streptomycetaceae</taxon>
        <taxon>Streptomyces</taxon>
    </lineage>
</organism>